<organism evidence="3 4">
    <name type="scientific">Mycobacterium angelicum</name>
    <dbReference type="NCBI Taxonomy" id="470074"/>
    <lineage>
        <taxon>Bacteria</taxon>
        <taxon>Bacillati</taxon>
        <taxon>Actinomycetota</taxon>
        <taxon>Actinomycetes</taxon>
        <taxon>Mycobacteriales</taxon>
        <taxon>Mycobacteriaceae</taxon>
        <taxon>Mycobacterium</taxon>
    </lineage>
</organism>
<evidence type="ECO:0000259" key="2">
    <source>
        <dbReference type="PROSITE" id="PS50943"/>
    </source>
</evidence>
<dbReference type="InterPro" id="IPR010982">
    <property type="entry name" value="Lambda_DNA-bd_dom_sf"/>
</dbReference>
<dbReference type="AlphaFoldDB" id="A0A1W9ZZW1"/>
<dbReference type="PANTHER" id="PTHR36924">
    <property type="entry name" value="ANTITOXIN HIGA-1"/>
    <property type="match status" value="1"/>
</dbReference>
<accession>A0A1W9ZZW1</accession>
<dbReference type="PANTHER" id="PTHR36924:SF1">
    <property type="entry name" value="ANTITOXIN HIGA-1"/>
    <property type="match status" value="1"/>
</dbReference>
<dbReference type="InterPro" id="IPR001387">
    <property type="entry name" value="Cro/C1-type_HTH"/>
</dbReference>
<dbReference type="PROSITE" id="PS50943">
    <property type="entry name" value="HTH_CROC1"/>
    <property type="match status" value="1"/>
</dbReference>
<dbReference type="Proteomes" id="UP000192284">
    <property type="component" value="Unassembled WGS sequence"/>
</dbReference>
<keyword evidence="1" id="KW-0238">DNA-binding</keyword>
<dbReference type="Gene3D" id="1.10.260.40">
    <property type="entry name" value="lambda repressor-like DNA-binding domains"/>
    <property type="match status" value="1"/>
</dbReference>
<dbReference type="SMART" id="SM00530">
    <property type="entry name" value="HTH_XRE"/>
    <property type="match status" value="1"/>
</dbReference>
<dbReference type="OrthoDB" id="3174593at2"/>
<dbReference type="NCBIfam" id="TIGR02607">
    <property type="entry name" value="antidote_HigA"/>
    <property type="match status" value="1"/>
</dbReference>
<evidence type="ECO:0000313" key="4">
    <source>
        <dbReference type="Proteomes" id="UP000192284"/>
    </source>
</evidence>
<dbReference type="SUPFAM" id="SSF47413">
    <property type="entry name" value="lambda repressor-like DNA-binding domains"/>
    <property type="match status" value="1"/>
</dbReference>
<sequence>MWNEAGPVHPGEILHTEFLERFGISQYRIARAINVPPGRINDIVHGKRAISIDTGLRLARALGVADMFWINLQACYDADQARGQIAAQLRIIEPIVRSHRESVHRV</sequence>
<evidence type="ECO:0000313" key="3">
    <source>
        <dbReference type="EMBL" id="ORA23244.1"/>
    </source>
</evidence>
<gene>
    <name evidence="3" type="ORF">BST12_07110</name>
</gene>
<reference evidence="3 4" key="1">
    <citation type="submission" date="2017-02" db="EMBL/GenBank/DDBJ databases">
        <title>The new phylogeny of genus Mycobacterium.</title>
        <authorList>
            <person name="Tortoli E."/>
            <person name="Trovato A."/>
            <person name="Cirillo D.M."/>
        </authorList>
    </citation>
    <scope>NUCLEOTIDE SEQUENCE [LARGE SCALE GENOMIC DNA]</scope>
    <source>
        <strain evidence="3 4">DSM 45057</strain>
    </source>
</reference>
<dbReference type="CDD" id="cd00093">
    <property type="entry name" value="HTH_XRE"/>
    <property type="match status" value="1"/>
</dbReference>
<name>A0A1W9ZZW1_MYCAN</name>
<feature type="domain" description="HTH cro/C1-type" evidence="2">
    <location>
        <begin position="20"/>
        <end position="68"/>
    </location>
</feature>
<dbReference type="RefSeq" id="WP_083112412.1">
    <property type="nucleotide sequence ID" value="NZ_JACKTS010000023.1"/>
</dbReference>
<dbReference type="EMBL" id="MVHE01000007">
    <property type="protein sequence ID" value="ORA23244.1"/>
    <property type="molecule type" value="Genomic_DNA"/>
</dbReference>
<protein>
    <submittedName>
        <fullName evidence="3">Addiction module antidote protein, HigA family</fullName>
    </submittedName>
</protein>
<dbReference type="InterPro" id="IPR013430">
    <property type="entry name" value="Toxin_antidote_HigA"/>
</dbReference>
<dbReference type="Pfam" id="PF01381">
    <property type="entry name" value="HTH_3"/>
    <property type="match status" value="1"/>
</dbReference>
<comment type="caution">
    <text evidence="3">The sequence shown here is derived from an EMBL/GenBank/DDBJ whole genome shotgun (WGS) entry which is preliminary data.</text>
</comment>
<dbReference type="GO" id="GO:0003677">
    <property type="term" value="F:DNA binding"/>
    <property type="evidence" value="ECO:0007669"/>
    <property type="project" value="UniProtKB-KW"/>
</dbReference>
<keyword evidence="4" id="KW-1185">Reference proteome</keyword>
<evidence type="ECO:0000256" key="1">
    <source>
        <dbReference type="ARBA" id="ARBA00023125"/>
    </source>
</evidence>
<proteinExistence type="predicted"/>